<sequence length="266" mass="28962">MGLTYHHAISVAQLIVFVPCFFLAAFLVFRLGIRTSAGFIFVVTFTLTRIVGACCDLATIAHPTLGLYIAAAVCSSIGLAPLILLCSGMLSRANESVRRRSGVAISDRLFGLLRLLTIASLVLSVVGLTKNMTEEAFLHPDVEIKAGIAIIVVAWAQLCVLLAVLIYRRRDVGKGEHRLLGAVSLCAVIIFVRLLYAMLCWFSPTSTFNLLDGNVTVELVMSVLEEFAVVIICLAVGMTLQRQPPIHEDGQHFQSLTADTTYYSSR</sequence>
<evidence type="ECO:0000256" key="1">
    <source>
        <dbReference type="SAM" id="Phobius"/>
    </source>
</evidence>
<dbReference type="Pfam" id="PF24800">
    <property type="entry name" value="DUF7702"/>
    <property type="match status" value="1"/>
</dbReference>
<dbReference type="InterPro" id="IPR056119">
    <property type="entry name" value="DUF7702"/>
</dbReference>
<keyword evidence="1" id="KW-0472">Membrane</keyword>
<feature type="transmembrane region" description="Helical" evidence="1">
    <location>
        <begin position="111"/>
        <end position="128"/>
    </location>
</feature>
<gene>
    <name evidence="3" type="ORF">ASPZODRAFT_133536</name>
</gene>
<feature type="transmembrane region" description="Helical" evidence="1">
    <location>
        <begin position="67"/>
        <end position="90"/>
    </location>
</feature>
<dbReference type="PANTHER" id="PTHR42109">
    <property type="entry name" value="UNPLACED GENOMIC SCAFFOLD UM_SCAF_CONTIG_1.265, WHOLE GENOME SHOTGUN SEQUENCE"/>
    <property type="match status" value="1"/>
</dbReference>
<dbReference type="GeneID" id="34609760"/>
<dbReference type="VEuPathDB" id="FungiDB:ASPZODRAFT_133536"/>
<dbReference type="EMBL" id="KV878344">
    <property type="protein sequence ID" value="OJJ45669.1"/>
    <property type="molecule type" value="Genomic_DNA"/>
</dbReference>
<evidence type="ECO:0000313" key="3">
    <source>
        <dbReference type="EMBL" id="OJJ45669.1"/>
    </source>
</evidence>
<protein>
    <recommendedName>
        <fullName evidence="2">DUF7702 domain-containing protein</fullName>
    </recommendedName>
</protein>
<feature type="transmembrane region" description="Helical" evidence="1">
    <location>
        <begin position="6"/>
        <end position="29"/>
    </location>
</feature>
<keyword evidence="4" id="KW-1185">Reference proteome</keyword>
<accession>A0A1L9SES1</accession>
<dbReference type="OrthoDB" id="2560628at2759"/>
<dbReference type="STRING" id="1073090.A0A1L9SES1"/>
<name>A0A1L9SES1_9EURO</name>
<evidence type="ECO:0000313" key="4">
    <source>
        <dbReference type="Proteomes" id="UP000184188"/>
    </source>
</evidence>
<feature type="transmembrane region" description="Helical" evidence="1">
    <location>
        <begin position="36"/>
        <end position="61"/>
    </location>
</feature>
<proteinExistence type="predicted"/>
<feature type="transmembrane region" description="Helical" evidence="1">
    <location>
        <begin position="148"/>
        <end position="167"/>
    </location>
</feature>
<feature type="domain" description="DUF7702" evidence="2">
    <location>
        <begin position="3"/>
        <end position="242"/>
    </location>
</feature>
<dbReference type="AlphaFoldDB" id="A0A1L9SES1"/>
<feature type="transmembrane region" description="Helical" evidence="1">
    <location>
        <begin position="179"/>
        <end position="199"/>
    </location>
</feature>
<dbReference type="RefSeq" id="XP_022580179.1">
    <property type="nucleotide sequence ID" value="XM_022723295.1"/>
</dbReference>
<feature type="transmembrane region" description="Helical" evidence="1">
    <location>
        <begin position="219"/>
        <end position="240"/>
    </location>
</feature>
<dbReference type="Proteomes" id="UP000184188">
    <property type="component" value="Unassembled WGS sequence"/>
</dbReference>
<keyword evidence="1" id="KW-1133">Transmembrane helix</keyword>
<evidence type="ECO:0000259" key="2">
    <source>
        <dbReference type="Pfam" id="PF24800"/>
    </source>
</evidence>
<dbReference type="PANTHER" id="PTHR42109:SF2">
    <property type="entry name" value="INTEGRAL MEMBRANE PROTEIN"/>
    <property type="match status" value="1"/>
</dbReference>
<organism evidence="3 4">
    <name type="scientific">Penicilliopsis zonata CBS 506.65</name>
    <dbReference type="NCBI Taxonomy" id="1073090"/>
    <lineage>
        <taxon>Eukaryota</taxon>
        <taxon>Fungi</taxon>
        <taxon>Dikarya</taxon>
        <taxon>Ascomycota</taxon>
        <taxon>Pezizomycotina</taxon>
        <taxon>Eurotiomycetes</taxon>
        <taxon>Eurotiomycetidae</taxon>
        <taxon>Eurotiales</taxon>
        <taxon>Aspergillaceae</taxon>
        <taxon>Penicilliopsis</taxon>
    </lineage>
</organism>
<keyword evidence="1" id="KW-0812">Transmembrane</keyword>
<reference evidence="4" key="1">
    <citation type="journal article" date="2017" name="Genome Biol.">
        <title>Comparative genomics reveals high biological diversity and specific adaptations in the industrially and medically important fungal genus Aspergillus.</title>
        <authorList>
            <person name="de Vries R.P."/>
            <person name="Riley R."/>
            <person name="Wiebenga A."/>
            <person name="Aguilar-Osorio G."/>
            <person name="Amillis S."/>
            <person name="Uchima C.A."/>
            <person name="Anderluh G."/>
            <person name="Asadollahi M."/>
            <person name="Askin M."/>
            <person name="Barry K."/>
            <person name="Battaglia E."/>
            <person name="Bayram O."/>
            <person name="Benocci T."/>
            <person name="Braus-Stromeyer S.A."/>
            <person name="Caldana C."/>
            <person name="Canovas D."/>
            <person name="Cerqueira G.C."/>
            <person name="Chen F."/>
            <person name="Chen W."/>
            <person name="Choi C."/>
            <person name="Clum A."/>
            <person name="Dos Santos R.A."/>
            <person name="Damasio A.R."/>
            <person name="Diallinas G."/>
            <person name="Emri T."/>
            <person name="Fekete E."/>
            <person name="Flipphi M."/>
            <person name="Freyberg S."/>
            <person name="Gallo A."/>
            <person name="Gournas C."/>
            <person name="Habgood R."/>
            <person name="Hainaut M."/>
            <person name="Harispe M.L."/>
            <person name="Henrissat B."/>
            <person name="Hilden K.S."/>
            <person name="Hope R."/>
            <person name="Hossain A."/>
            <person name="Karabika E."/>
            <person name="Karaffa L."/>
            <person name="Karanyi Z."/>
            <person name="Krasevec N."/>
            <person name="Kuo A."/>
            <person name="Kusch H."/>
            <person name="LaButti K."/>
            <person name="Lagendijk E.L."/>
            <person name="Lapidus A."/>
            <person name="Levasseur A."/>
            <person name="Lindquist E."/>
            <person name="Lipzen A."/>
            <person name="Logrieco A.F."/>
            <person name="MacCabe A."/>
            <person name="Maekelae M.R."/>
            <person name="Malavazi I."/>
            <person name="Melin P."/>
            <person name="Meyer V."/>
            <person name="Mielnichuk N."/>
            <person name="Miskei M."/>
            <person name="Molnar A.P."/>
            <person name="Mule G."/>
            <person name="Ngan C.Y."/>
            <person name="Orejas M."/>
            <person name="Orosz E."/>
            <person name="Ouedraogo J.P."/>
            <person name="Overkamp K.M."/>
            <person name="Park H.-S."/>
            <person name="Perrone G."/>
            <person name="Piumi F."/>
            <person name="Punt P.J."/>
            <person name="Ram A.F."/>
            <person name="Ramon A."/>
            <person name="Rauscher S."/>
            <person name="Record E."/>
            <person name="Riano-Pachon D.M."/>
            <person name="Robert V."/>
            <person name="Roehrig J."/>
            <person name="Ruller R."/>
            <person name="Salamov A."/>
            <person name="Salih N.S."/>
            <person name="Samson R.A."/>
            <person name="Sandor E."/>
            <person name="Sanguinetti M."/>
            <person name="Schuetze T."/>
            <person name="Sepcic K."/>
            <person name="Shelest E."/>
            <person name="Sherlock G."/>
            <person name="Sophianopoulou V."/>
            <person name="Squina F.M."/>
            <person name="Sun H."/>
            <person name="Susca A."/>
            <person name="Todd R.B."/>
            <person name="Tsang A."/>
            <person name="Unkles S.E."/>
            <person name="van de Wiele N."/>
            <person name="van Rossen-Uffink D."/>
            <person name="Oliveira J.V."/>
            <person name="Vesth T.C."/>
            <person name="Visser J."/>
            <person name="Yu J.-H."/>
            <person name="Zhou M."/>
            <person name="Andersen M.R."/>
            <person name="Archer D.B."/>
            <person name="Baker S.E."/>
            <person name="Benoit I."/>
            <person name="Brakhage A.A."/>
            <person name="Braus G.H."/>
            <person name="Fischer R."/>
            <person name="Frisvad J.C."/>
            <person name="Goldman G.H."/>
            <person name="Houbraken J."/>
            <person name="Oakley B."/>
            <person name="Pocsi I."/>
            <person name="Scazzocchio C."/>
            <person name="Seiboth B."/>
            <person name="vanKuyk P.A."/>
            <person name="Wortman J."/>
            <person name="Dyer P.S."/>
            <person name="Grigoriev I.V."/>
        </authorList>
    </citation>
    <scope>NUCLEOTIDE SEQUENCE [LARGE SCALE GENOMIC DNA]</scope>
    <source>
        <strain evidence="4">CBS 506.65</strain>
    </source>
</reference>